<gene>
    <name evidence="2" type="ORF">Pla111_22410</name>
</gene>
<reference evidence="2 3" key="1">
    <citation type="submission" date="2019-02" db="EMBL/GenBank/DDBJ databases">
        <title>Deep-cultivation of Planctomycetes and their phenomic and genomic characterization uncovers novel biology.</title>
        <authorList>
            <person name="Wiegand S."/>
            <person name="Jogler M."/>
            <person name="Boedeker C."/>
            <person name="Pinto D."/>
            <person name="Vollmers J."/>
            <person name="Rivas-Marin E."/>
            <person name="Kohn T."/>
            <person name="Peeters S.H."/>
            <person name="Heuer A."/>
            <person name="Rast P."/>
            <person name="Oberbeckmann S."/>
            <person name="Bunk B."/>
            <person name="Jeske O."/>
            <person name="Meyerdierks A."/>
            <person name="Storesund J.E."/>
            <person name="Kallscheuer N."/>
            <person name="Luecker S."/>
            <person name="Lage O.M."/>
            <person name="Pohl T."/>
            <person name="Merkel B.J."/>
            <person name="Hornburger P."/>
            <person name="Mueller R.-W."/>
            <person name="Bruemmer F."/>
            <person name="Labrenz M."/>
            <person name="Spormann A.M."/>
            <person name="Op Den Camp H."/>
            <person name="Overmann J."/>
            <person name="Amann R."/>
            <person name="Jetten M.S.M."/>
            <person name="Mascher T."/>
            <person name="Medema M.H."/>
            <person name="Devos D.P."/>
            <person name="Kaster A.-K."/>
            <person name="Ovreas L."/>
            <person name="Rohde M."/>
            <person name="Galperin M.Y."/>
            <person name="Jogler C."/>
        </authorList>
    </citation>
    <scope>NUCLEOTIDE SEQUENCE [LARGE SCALE GENOMIC DNA]</scope>
    <source>
        <strain evidence="2 3">Pla111</strain>
    </source>
</reference>
<dbReference type="EMBL" id="SJPH01000004">
    <property type="protein sequence ID" value="TWT43290.1"/>
    <property type="molecule type" value="Genomic_DNA"/>
</dbReference>
<accession>A0A5C5VXW3</accession>
<comment type="caution">
    <text evidence="2">The sequence shown here is derived from an EMBL/GenBank/DDBJ whole genome shotgun (WGS) entry which is preliminary data.</text>
</comment>
<keyword evidence="3" id="KW-1185">Reference proteome</keyword>
<dbReference type="AlphaFoldDB" id="A0A5C5VXW3"/>
<evidence type="ECO:0000313" key="2">
    <source>
        <dbReference type="EMBL" id="TWT43290.1"/>
    </source>
</evidence>
<protein>
    <submittedName>
        <fullName evidence="2">Uncharacterized protein</fullName>
    </submittedName>
</protein>
<proteinExistence type="predicted"/>
<organism evidence="2 3">
    <name type="scientific">Botrimarina hoheduenensis</name>
    <dbReference type="NCBI Taxonomy" id="2528000"/>
    <lineage>
        <taxon>Bacteria</taxon>
        <taxon>Pseudomonadati</taxon>
        <taxon>Planctomycetota</taxon>
        <taxon>Planctomycetia</taxon>
        <taxon>Pirellulales</taxon>
        <taxon>Lacipirellulaceae</taxon>
        <taxon>Botrimarina</taxon>
    </lineage>
</organism>
<evidence type="ECO:0000256" key="1">
    <source>
        <dbReference type="SAM" id="MobiDB-lite"/>
    </source>
</evidence>
<sequence length="91" mass="9774">MPCRHLETAPLGPRTAPVGGPLSPETVPETEEAARGRFEPHPAEHNTLQKKTEARGGGKIAPPHASVISAGSRRQLESRLPPTGCAPHRFW</sequence>
<feature type="compositionally biased region" description="Basic and acidic residues" evidence="1">
    <location>
        <begin position="32"/>
        <end position="44"/>
    </location>
</feature>
<feature type="region of interest" description="Disordered" evidence="1">
    <location>
        <begin position="1"/>
        <end position="91"/>
    </location>
</feature>
<name>A0A5C5VXW3_9BACT</name>
<evidence type="ECO:0000313" key="3">
    <source>
        <dbReference type="Proteomes" id="UP000318995"/>
    </source>
</evidence>
<dbReference type="Proteomes" id="UP000318995">
    <property type="component" value="Unassembled WGS sequence"/>
</dbReference>